<protein>
    <submittedName>
        <fullName evidence="1">Uncharacterized protein</fullName>
    </submittedName>
</protein>
<gene>
    <name evidence="1" type="ORF">EJ03DRAFT_204717</name>
</gene>
<dbReference type="Proteomes" id="UP000799436">
    <property type="component" value="Unassembled WGS sequence"/>
</dbReference>
<keyword evidence="2" id="KW-1185">Reference proteome</keyword>
<dbReference type="EMBL" id="ML995887">
    <property type="protein sequence ID" value="KAF2765620.1"/>
    <property type="molecule type" value="Genomic_DNA"/>
</dbReference>
<reference evidence="1" key="1">
    <citation type="journal article" date="2020" name="Stud. Mycol.">
        <title>101 Dothideomycetes genomes: a test case for predicting lifestyles and emergence of pathogens.</title>
        <authorList>
            <person name="Haridas S."/>
            <person name="Albert R."/>
            <person name="Binder M."/>
            <person name="Bloem J."/>
            <person name="Labutti K."/>
            <person name="Salamov A."/>
            <person name="Andreopoulos B."/>
            <person name="Baker S."/>
            <person name="Barry K."/>
            <person name="Bills G."/>
            <person name="Bluhm B."/>
            <person name="Cannon C."/>
            <person name="Castanera R."/>
            <person name="Culley D."/>
            <person name="Daum C."/>
            <person name="Ezra D."/>
            <person name="Gonzalez J."/>
            <person name="Henrissat B."/>
            <person name="Kuo A."/>
            <person name="Liang C."/>
            <person name="Lipzen A."/>
            <person name="Lutzoni F."/>
            <person name="Magnuson J."/>
            <person name="Mondo S."/>
            <person name="Nolan M."/>
            <person name="Ohm R."/>
            <person name="Pangilinan J."/>
            <person name="Park H.-J."/>
            <person name="Ramirez L."/>
            <person name="Alfaro M."/>
            <person name="Sun H."/>
            <person name="Tritt A."/>
            <person name="Yoshinaga Y."/>
            <person name="Zwiers L.-H."/>
            <person name="Turgeon B."/>
            <person name="Goodwin S."/>
            <person name="Spatafora J."/>
            <person name="Crous P."/>
            <person name="Grigoriev I."/>
        </authorList>
    </citation>
    <scope>NUCLEOTIDE SEQUENCE</scope>
    <source>
        <strain evidence="1">CBS 116005</strain>
    </source>
</reference>
<organism evidence="1 2">
    <name type="scientific">Teratosphaeria nubilosa</name>
    <dbReference type="NCBI Taxonomy" id="161662"/>
    <lineage>
        <taxon>Eukaryota</taxon>
        <taxon>Fungi</taxon>
        <taxon>Dikarya</taxon>
        <taxon>Ascomycota</taxon>
        <taxon>Pezizomycotina</taxon>
        <taxon>Dothideomycetes</taxon>
        <taxon>Dothideomycetidae</taxon>
        <taxon>Mycosphaerellales</taxon>
        <taxon>Teratosphaeriaceae</taxon>
        <taxon>Teratosphaeria</taxon>
    </lineage>
</organism>
<accession>A0A6G1KYX1</accession>
<evidence type="ECO:0000313" key="2">
    <source>
        <dbReference type="Proteomes" id="UP000799436"/>
    </source>
</evidence>
<proteinExistence type="predicted"/>
<dbReference type="AlphaFoldDB" id="A0A6G1KYX1"/>
<name>A0A6G1KYX1_9PEZI</name>
<evidence type="ECO:0000313" key="1">
    <source>
        <dbReference type="EMBL" id="KAF2765620.1"/>
    </source>
</evidence>
<sequence length="199" mass="22371">MKAVVMFIDWSVLDSWRPPRALSRSFWIKLIKKIARNTTRTCGSFVKSFSTSRLPANVLMRLANVLSVLSAARMTSSYEVLPSVQHHRLDSVGAMNQRRCAVAHMKRELGYCKPVSSAASESTSATPYKACDTTIACNARWQATINGSSTDAVSHKRSRISTATLRAHHCRDRLLRMPVVWGSLWSRRRVGARMQTLFD</sequence>